<dbReference type="PANTHER" id="PTHR12064:SF97">
    <property type="entry name" value="METAL TRANSPORTER CNNM-5"/>
    <property type="match status" value="1"/>
</dbReference>
<dbReference type="FunFam" id="3.10.580.10:FF:000006">
    <property type="entry name" value="DUF21 and CBS domain protein"/>
    <property type="match status" value="1"/>
</dbReference>
<feature type="region of interest" description="Disordered" evidence="8">
    <location>
        <begin position="685"/>
        <end position="817"/>
    </location>
</feature>
<dbReference type="GO" id="GO:0030026">
    <property type="term" value="P:intracellular manganese ion homeostasis"/>
    <property type="evidence" value="ECO:0007669"/>
    <property type="project" value="TreeGrafter"/>
</dbReference>
<feature type="transmembrane region" description="Helical" evidence="9">
    <location>
        <begin position="73"/>
        <end position="97"/>
    </location>
</feature>
<keyword evidence="5 7" id="KW-0472">Membrane</keyword>
<dbReference type="OrthoDB" id="5353557at2759"/>
<dbReference type="GO" id="GO:0005737">
    <property type="term" value="C:cytoplasm"/>
    <property type="evidence" value="ECO:0007669"/>
    <property type="project" value="TreeGrafter"/>
</dbReference>
<dbReference type="GO" id="GO:0010960">
    <property type="term" value="P:magnesium ion homeostasis"/>
    <property type="evidence" value="ECO:0007669"/>
    <property type="project" value="InterPro"/>
</dbReference>
<dbReference type="AlphaFoldDB" id="A0A9P4NGU6"/>
<feature type="compositionally biased region" description="Basic and acidic residues" evidence="8">
    <location>
        <begin position="616"/>
        <end position="626"/>
    </location>
</feature>
<dbReference type="CDD" id="cd04590">
    <property type="entry name" value="CBS_pair_CorC_HlyC_assoc"/>
    <property type="match status" value="1"/>
</dbReference>
<evidence type="ECO:0000256" key="4">
    <source>
        <dbReference type="ARBA" id="ARBA00022989"/>
    </source>
</evidence>
<dbReference type="PANTHER" id="PTHR12064">
    <property type="entry name" value="METAL TRANSPORTER CNNM"/>
    <property type="match status" value="1"/>
</dbReference>
<evidence type="ECO:0000256" key="2">
    <source>
        <dbReference type="ARBA" id="ARBA00022692"/>
    </source>
</evidence>
<dbReference type="InterPro" id="IPR046342">
    <property type="entry name" value="CBS_dom_sf"/>
</dbReference>
<dbReference type="InterPro" id="IPR002550">
    <property type="entry name" value="CNNM"/>
</dbReference>
<evidence type="ECO:0000259" key="11">
    <source>
        <dbReference type="PROSITE" id="PS51846"/>
    </source>
</evidence>
<feature type="compositionally biased region" description="Polar residues" evidence="8">
    <location>
        <begin position="644"/>
        <end position="661"/>
    </location>
</feature>
<evidence type="ECO:0000313" key="13">
    <source>
        <dbReference type="Proteomes" id="UP000800235"/>
    </source>
</evidence>
<dbReference type="InterPro" id="IPR044751">
    <property type="entry name" value="Ion_transp-like_CBS"/>
</dbReference>
<comment type="subcellular location">
    <subcellularLocation>
        <location evidence="1">Membrane</location>
        <topology evidence="1">Multi-pass membrane protein</topology>
    </subcellularLocation>
</comment>
<evidence type="ECO:0000256" key="7">
    <source>
        <dbReference type="PROSITE-ProRule" id="PRU01193"/>
    </source>
</evidence>
<dbReference type="InterPro" id="IPR045095">
    <property type="entry name" value="ACDP"/>
</dbReference>
<feature type="compositionally biased region" description="Polar residues" evidence="8">
    <location>
        <begin position="698"/>
        <end position="716"/>
    </location>
</feature>
<comment type="caution">
    <text evidence="12">The sequence shown here is derived from an EMBL/GenBank/DDBJ whole genome shotgun (WGS) entry which is preliminary data.</text>
</comment>
<feature type="region of interest" description="Disordered" evidence="8">
    <location>
        <begin position="592"/>
        <end position="664"/>
    </location>
</feature>
<protein>
    <submittedName>
        <fullName evidence="12">DUF21-domain-containing protein</fullName>
    </submittedName>
</protein>
<proteinExistence type="predicted"/>
<keyword evidence="13" id="KW-1185">Reference proteome</keyword>
<evidence type="ECO:0000256" key="8">
    <source>
        <dbReference type="SAM" id="MobiDB-lite"/>
    </source>
</evidence>
<dbReference type="SUPFAM" id="SSF54631">
    <property type="entry name" value="CBS-domain pair"/>
    <property type="match status" value="1"/>
</dbReference>
<keyword evidence="4 7" id="KW-1133">Transmembrane helix</keyword>
<evidence type="ECO:0000256" key="5">
    <source>
        <dbReference type="ARBA" id="ARBA00023136"/>
    </source>
</evidence>
<evidence type="ECO:0000313" key="12">
    <source>
        <dbReference type="EMBL" id="KAF2421144.1"/>
    </source>
</evidence>
<evidence type="ECO:0000256" key="9">
    <source>
        <dbReference type="SAM" id="Phobius"/>
    </source>
</evidence>
<dbReference type="PROSITE" id="PS51846">
    <property type="entry name" value="CNNM"/>
    <property type="match status" value="1"/>
</dbReference>
<dbReference type="Gene3D" id="3.10.580.10">
    <property type="entry name" value="CBS-domain"/>
    <property type="match status" value="1"/>
</dbReference>
<organism evidence="12 13">
    <name type="scientific">Tothia fuscella</name>
    <dbReference type="NCBI Taxonomy" id="1048955"/>
    <lineage>
        <taxon>Eukaryota</taxon>
        <taxon>Fungi</taxon>
        <taxon>Dikarya</taxon>
        <taxon>Ascomycota</taxon>
        <taxon>Pezizomycotina</taxon>
        <taxon>Dothideomycetes</taxon>
        <taxon>Pleosporomycetidae</taxon>
        <taxon>Venturiales</taxon>
        <taxon>Cylindrosympodiaceae</taxon>
        <taxon>Tothia</taxon>
    </lineage>
</organism>
<evidence type="ECO:0000256" key="3">
    <source>
        <dbReference type="ARBA" id="ARBA00022737"/>
    </source>
</evidence>
<evidence type="ECO:0000259" key="10">
    <source>
        <dbReference type="PROSITE" id="PS51371"/>
    </source>
</evidence>
<feature type="transmembrane region" description="Helical" evidence="9">
    <location>
        <begin position="131"/>
        <end position="152"/>
    </location>
</feature>
<dbReference type="PROSITE" id="PS51371">
    <property type="entry name" value="CBS"/>
    <property type="match status" value="1"/>
</dbReference>
<evidence type="ECO:0000256" key="6">
    <source>
        <dbReference type="PROSITE-ProRule" id="PRU00703"/>
    </source>
</evidence>
<reference evidence="12" key="1">
    <citation type="journal article" date="2020" name="Stud. Mycol.">
        <title>101 Dothideomycetes genomes: a test case for predicting lifestyles and emergence of pathogens.</title>
        <authorList>
            <person name="Haridas S."/>
            <person name="Albert R."/>
            <person name="Binder M."/>
            <person name="Bloem J."/>
            <person name="Labutti K."/>
            <person name="Salamov A."/>
            <person name="Andreopoulos B."/>
            <person name="Baker S."/>
            <person name="Barry K."/>
            <person name="Bills G."/>
            <person name="Bluhm B."/>
            <person name="Cannon C."/>
            <person name="Castanera R."/>
            <person name="Culley D."/>
            <person name="Daum C."/>
            <person name="Ezra D."/>
            <person name="Gonzalez J."/>
            <person name="Henrissat B."/>
            <person name="Kuo A."/>
            <person name="Liang C."/>
            <person name="Lipzen A."/>
            <person name="Lutzoni F."/>
            <person name="Magnuson J."/>
            <person name="Mondo S."/>
            <person name="Nolan M."/>
            <person name="Ohm R."/>
            <person name="Pangilinan J."/>
            <person name="Park H.-J."/>
            <person name="Ramirez L."/>
            <person name="Alfaro M."/>
            <person name="Sun H."/>
            <person name="Tritt A."/>
            <person name="Yoshinaga Y."/>
            <person name="Zwiers L.-H."/>
            <person name="Turgeon B."/>
            <person name="Goodwin S."/>
            <person name="Spatafora J."/>
            <person name="Crous P."/>
            <person name="Grigoriev I."/>
        </authorList>
    </citation>
    <scope>NUCLEOTIDE SEQUENCE</scope>
    <source>
        <strain evidence="12">CBS 130266</strain>
    </source>
</reference>
<dbReference type="Proteomes" id="UP000800235">
    <property type="component" value="Unassembled WGS sequence"/>
</dbReference>
<evidence type="ECO:0000256" key="1">
    <source>
        <dbReference type="ARBA" id="ARBA00004141"/>
    </source>
</evidence>
<gene>
    <name evidence="12" type="ORF">EJ08DRAFT_653559</name>
</gene>
<accession>A0A9P4NGU6</accession>
<dbReference type="InterPro" id="IPR000644">
    <property type="entry name" value="CBS_dom"/>
</dbReference>
<feature type="domain" description="CBS" evidence="10">
    <location>
        <begin position="335"/>
        <end position="400"/>
    </location>
</feature>
<feature type="transmembrane region" description="Helical" evidence="9">
    <location>
        <begin position="189"/>
        <end position="209"/>
    </location>
</feature>
<feature type="domain" description="CNNM transmembrane" evidence="11">
    <location>
        <begin position="68"/>
        <end position="254"/>
    </location>
</feature>
<dbReference type="GO" id="GO:0016020">
    <property type="term" value="C:membrane"/>
    <property type="evidence" value="ECO:0007669"/>
    <property type="project" value="UniProtKB-SubCell"/>
</dbReference>
<keyword evidence="6" id="KW-0129">CBS domain</keyword>
<feature type="compositionally biased region" description="Basic residues" evidence="8">
    <location>
        <begin position="796"/>
        <end position="810"/>
    </location>
</feature>
<sequence length="817" mass="87229">MADLLRLSSGSMPLNAVRRSSSIWPIFRSVPAILSIVFCIAVFIPLTQASPLPDYAVAKKPAAEPEVDGPGLWAYLTTAAALVLLGGAFAGLTIALMGQDEIYLQVIATSGEPHERRNAKKVLRLLKRGKHWVLVTLLLGNVITNETLPIVLDRSLGGGWPAVLGSTVLIVIFGEIAPQSVCVRYGLPIGAWMSPFVLGLMWLLAPIAWPTAKLLDYLLGEDHGTTYKKAGLKSLVTLHRTLGESPTDRLNQDEVTIISAVLDLKDKSVGSIMTPMSDVFTLAADTVLDEQMMEGILSEGYSRIPIYAVDRPRDFVGMLLVKMLITYDPEDCLRVRDFQLATLPETRPETSCLDIVNFFQEGKSHMILVSDSPGEAEGALGVVTLEDVIEELIGEEIVDESDVFIDVSKAIRRLNPAPRYRISKPSESAEPTEETPLITDAKSPTEGRHSRSTSVEVGNGEWKTSIAEFGKTPPSGGFMTRRRSSGADPLAARNSNTDVRQHLKHLGPSNAASRPKSTRINTVKIKPGAGSMVEQLSPLVEAAQTPADGKPHSRAQSVVLPGEVAINESTGLLSAGRVAKDGVHAVGYGALSESPTVKNGETRDTLARSVTYDAPRTPKVEDEITAKDLPPTAQPSAPSPPPKRQTSGSSSTNESLHTAPSTPAKLIVELSRPDEDTMNININNNGAVKSQDVEIPGQPSQISRNNSTSTLGSLQSIDDAGFKGKRMTRSGSITEHTVEVGGVTKVILETTSSSDDEHLAGKSNGNGKENEGRGRSGESSVGSLDGNADGEGKAAAPKKKRKKRGGKKGKGKEGMVV</sequence>
<keyword evidence="3" id="KW-0677">Repeat</keyword>
<name>A0A9P4NGU6_9PEZI</name>
<feature type="transmembrane region" description="Helical" evidence="9">
    <location>
        <begin position="158"/>
        <end position="177"/>
    </location>
</feature>
<keyword evidence="2 7" id="KW-0812">Transmembrane</keyword>
<dbReference type="Pfam" id="PF01595">
    <property type="entry name" value="CNNM"/>
    <property type="match status" value="1"/>
</dbReference>
<dbReference type="EMBL" id="MU007101">
    <property type="protein sequence ID" value="KAF2421144.1"/>
    <property type="molecule type" value="Genomic_DNA"/>
</dbReference>
<feature type="region of interest" description="Disordered" evidence="8">
    <location>
        <begin position="421"/>
        <end position="492"/>
    </location>
</feature>